<comment type="subcellular location">
    <subcellularLocation>
        <location evidence="1">Cell membrane</location>
        <topology evidence="1">Multi-pass membrane protein</topology>
    </subcellularLocation>
</comment>
<proteinExistence type="inferred from homology"/>
<organism evidence="9 10">
    <name type="scientific">Paenibacillus durus</name>
    <name type="common">Paenibacillus azotofixans</name>
    <dbReference type="NCBI Taxonomy" id="44251"/>
    <lineage>
        <taxon>Bacteria</taxon>
        <taxon>Bacillati</taxon>
        <taxon>Bacillota</taxon>
        <taxon>Bacilli</taxon>
        <taxon>Bacillales</taxon>
        <taxon>Paenibacillaceae</taxon>
        <taxon>Paenibacillus</taxon>
    </lineage>
</organism>
<feature type="transmembrane region" description="Helical" evidence="7">
    <location>
        <begin position="95"/>
        <end position="116"/>
    </location>
</feature>
<feature type="transmembrane region" description="Helical" evidence="7">
    <location>
        <begin position="6"/>
        <end position="24"/>
    </location>
</feature>
<dbReference type="OrthoDB" id="9811198at2"/>
<accession>A0A089HNK9</accession>
<evidence type="ECO:0000256" key="6">
    <source>
        <dbReference type="ARBA" id="ARBA00023136"/>
    </source>
</evidence>
<keyword evidence="6 7" id="KW-0472">Membrane</keyword>
<dbReference type="eggNOG" id="COG1285">
    <property type="taxonomic scope" value="Bacteria"/>
</dbReference>
<protein>
    <submittedName>
        <fullName evidence="9">Methyltransferase</fullName>
    </submittedName>
</protein>
<feature type="transmembrane region" description="Helical" evidence="7">
    <location>
        <begin position="36"/>
        <end position="55"/>
    </location>
</feature>
<dbReference type="InterPro" id="IPR049177">
    <property type="entry name" value="MgtC_SapB_SrpB_YhiD_N"/>
</dbReference>
<dbReference type="InterPro" id="IPR003416">
    <property type="entry name" value="MgtC/SapB/SrpB/YhiD_fam"/>
</dbReference>
<dbReference type="PANTHER" id="PTHR33778">
    <property type="entry name" value="PROTEIN MGTC"/>
    <property type="match status" value="1"/>
</dbReference>
<evidence type="ECO:0000259" key="8">
    <source>
        <dbReference type="Pfam" id="PF02308"/>
    </source>
</evidence>
<dbReference type="GO" id="GO:0008168">
    <property type="term" value="F:methyltransferase activity"/>
    <property type="evidence" value="ECO:0007669"/>
    <property type="project" value="UniProtKB-KW"/>
</dbReference>
<dbReference type="Pfam" id="PF02308">
    <property type="entry name" value="MgtC"/>
    <property type="match status" value="1"/>
</dbReference>
<keyword evidence="4 7" id="KW-0812">Transmembrane</keyword>
<feature type="transmembrane region" description="Helical" evidence="7">
    <location>
        <begin position="71"/>
        <end position="88"/>
    </location>
</feature>
<keyword evidence="9" id="KW-0808">Transferase</keyword>
<sequence>MDEHIVSMIKLLIAMLFGLFIGIDRQLKQKPLGIRTSMVISIASCLVTIVSIQAFEKFSGPDHPNMDPMRLAAQIVSGIGFLGAGVILRRGGDAISGLTSAALIWTASGIGITVGAGFYIEAGIAVVLLIFAVNAVPWLIRTVGPQSLNNHDISVKITMASDKAMVQVINKIENRVGQSKGKTKRKFRERMVRRMKIKDLDDGKQMIDMVLSAPDRDFCTEIYYDLKDIEHILNVEVEQL</sequence>
<name>A0A089HNK9_PAEDU</name>
<feature type="transmembrane region" description="Helical" evidence="7">
    <location>
        <begin position="122"/>
        <end position="140"/>
    </location>
</feature>
<dbReference type="STRING" id="44251.PDUR_12870"/>
<keyword evidence="3" id="KW-1003">Cell membrane</keyword>
<evidence type="ECO:0000256" key="3">
    <source>
        <dbReference type="ARBA" id="ARBA00022475"/>
    </source>
</evidence>
<evidence type="ECO:0000256" key="2">
    <source>
        <dbReference type="ARBA" id="ARBA00009298"/>
    </source>
</evidence>
<evidence type="ECO:0000256" key="1">
    <source>
        <dbReference type="ARBA" id="ARBA00004651"/>
    </source>
</evidence>
<dbReference type="KEGG" id="pdu:PDUR_12870"/>
<evidence type="ECO:0000256" key="7">
    <source>
        <dbReference type="SAM" id="Phobius"/>
    </source>
</evidence>
<dbReference type="PANTHER" id="PTHR33778:SF4">
    <property type="entry name" value="PROTEIN SAPB"/>
    <property type="match status" value="1"/>
</dbReference>
<dbReference type="Proteomes" id="UP000029409">
    <property type="component" value="Chromosome"/>
</dbReference>
<feature type="domain" description="MgtC/SapB/SrpB/YhiD N-terminal" evidence="8">
    <location>
        <begin position="11"/>
        <end position="139"/>
    </location>
</feature>
<comment type="similarity">
    <text evidence="2">Belongs to the MgtC/SapB family.</text>
</comment>
<dbReference type="PRINTS" id="PR01837">
    <property type="entry name" value="MGTCSAPBPROT"/>
</dbReference>
<dbReference type="GO" id="GO:0032259">
    <property type="term" value="P:methylation"/>
    <property type="evidence" value="ECO:0007669"/>
    <property type="project" value="UniProtKB-KW"/>
</dbReference>
<evidence type="ECO:0000313" key="9">
    <source>
        <dbReference type="EMBL" id="AIQ12697.1"/>
    </source>
</evidence>
<evidence type="ECO:0000313" key="10">
    <source>
        <dbReference type="Proteomes" id="UP000029409"/>
    </source>
</evidence>
<gene>
    <name evidence="9" type="ORF">PDUR_12870</name>
</gene>
<reference evidence="9 10" key="1">
    <citation type="submission" date="2014-08" db="EMBL/GenBank/DDBJ databases">
        <title>Comparative genomics of the Paenibacillus odorifer group.</title>
        <authorList>
            <person name="den Bakker H.C."/>
            <person name="Tsai Y.-C."/>
            <person name="Martin N."/>
            <person name="Korlach J."/>
            <person name="Wiedmann M."/>
        </authorList>
    </citation>
    <scope>NUCLEOTIDE SEQUENCE [LARGE SCALE GENOMIC DNA]</scope>
    <source>
        <strain evidence="9 10">DSM 1735</strain>
    </source>
</reference>
<dbReference type="GO" id="GO:0005886">
    <property type="term" value="C:plasma membrane"/>
    <property type="evidence" value="ECO:0007669"/>
    <property type="project" value="UniProtKB-SubCell"/>
</dbReference>
<dbReference type="AlphaFoldDB" id="A0A089HNK9"/>
<dbReference type="RefSeq" id="WP_042206534.1">
    <property type="nucleotide sequence ID" value="NZ_CP009288.1"/>
</dbReference>
<keyword evidence="9" id="KW-0489">Methyltransferase</keyword>
<keyword evidence="5 7" id="KW-1133">Transmembrane helix</keyword>
<evidence type="ECO:0000256" key="5">
    <source>
        <dbReference type="ARBA" id="ARBA00022989"/>
    </source>
</evidence>
<dbReference type="EMBL" id="CP009288">
    <property type="protein sequence ID" value="AIQ12697.1"/>
    <property type="molecule type" value="Genomic_DNA"/>
</dbReference>
<keyword evidence="10" id="KW-1185">Reference proteome</keyword>
<evidence type="ECO:0000256" key="4">
    <source>
        <dbReference type="ARBA" id="ARBA00022692"/>
    </source>
</evidence>